<feature type="region of interest" description="Disordered" evidence="1">
    <location>
        <begin position="449"/>
        <end position="476"/>
    </location>
</feature>
<dbReference type="EMBL" id="JAEHOD010000013">
    <property type="protein sequence ID" value="KAG2449688.1"/>
    <property type="molecule type" value="Genomic_DNA"/>
</dbReference>
<evidence type="ECO:0000256" key="1">
    <source>
        <dbReference type="SAM" id="MobiDB-lite"/>
    </source>
</evidence>
<keyword evidence="3" id="KW-1185">Reference proteome</keyword>
<reference evidence="2" key="1">
    <citation type="journal article" date="2020" name="bioRxiv">
        <title>Comparative genomics of Chlamydomonas.</title>
        <authorList>
            <person name="Craig R.J."/>
            <person name="Hasan A.R."/>
            <person name="Ness R.W."/>
            <person name="Keightley P.D."/>
        </authorList>
    </citation>
    <scope>NUCLEOTIDE SEQUENCE</scope>
    <source>
        <strain evidence="2">CCAP 11/173</strain>
    </source>
</reference>
<protein>
    <submittedName>
        <fullName evidence="2">Uncharacterized protein</fullName>
    </submittedName>
</protein>
<feature type="compositionally biased region" description="Low complexity" evidence="1">
    <location>
        <begin position="155"/>
        <end position="165"/>
    </location>
</feature>
<proteinExistence type="predicted"/>
<accession>A0A835WLZ7</accession>
<feature type="compositionally biased region" description="Low complexity" evidence="1">
    <location>
        <begin position="134"/>
        <end position="147"/>
    </location>
</feature>
<feature type="region of interest" description="Disordered" evidence="1">
    <location>
        <begin position="1"/>
        <end position="173"/>
    </location>
</feature>
<name>A0A835WLZ7_9CHLO</name>
<dbReference type="AlphaFoldDB" id="A0A835WLZ7"/>
<dbReference type="Proteomes" id="UP000613740">
    <property type="component" value="Unassembled WGS sequence"/>
</dbReference>
<organism evidence="2 3">
    <name type="scientific">Chlamydomonas schloesseri</name>
    <dbReference type="NCBI Taxonomy" id="2026947"/>
    <lineage>
        <taxon>Eukaryota</taxon>
        <taxon>Viridiplantae</taxon>
        <taxon>Chlorophyta</taxon>
        <taxon>core chlorophytes</taxon>
        <taxon>Chlorophyceae</taxon>
        <taxon>CS clade</taxon>
        <taxon>Chlamydomonadales</taxon>
        <taxon>Chlamydomonadaceae</taxon>
        <taxon>Chlamydomonas</taxon>
    </lineage>
</organism>
<feature type="compositionally biased region" description="Basic residues" evidence="1">
    <location>
        <begin position="101"/>
        <end position="111"/>
    </location>
</feature>
<feature type="region of interest" description="Disordered" evidence="1">
    <location>
        <begin position="330"/>
        <end position="355"/>
    </location>
</feature>
<comment type="caution">
    <text evidence="2">The sequence shown here is derived from an EMBL/GenBank/DDBJ whole genome shotgun (WGS) entry which is preliminary data.</text>
</comment>
<evidence type="ECO:0000313" key="2">
    <source>
        <dbReference type="EMBL" id="KAG2449688.1"/>
    </source>
</evidence>
<evidence type="ECO:0000313" key="3">
    <source>
        <dbReference type="Proteomes" id="UP000613740"/>
    </source>
</evidence>
<gene>
    <name evidence="2" type="ORF">HYH02_005216</name>
</gene>
<sequence length="476" mass="49515">MDSVQDGNRVLRGATAGSPPSHRPRAPKRGPPVVTVNDDSGSDGGDSDVVWTYAVERHTDSAAGTAGRGDGQSAVRSGTRCRRAGPPSQPTQTEQQPHHDYQRHHHHHHHQQQQQQQQEQQHNRVPPRHSAASAAHTGGFTSFTGSSSCGGAGPGANRRPAAKRGPYNKANRCSAGPAAAAAAGAVPPGAAAPLSTPTPPVAAAAAAQLAQLLVPALKYVNLQEENVKLRKRSQETQIALESIQKLSRTVLATASAVSGGGDASVTGSDSGQRSQLVPGDAEFEVERFATDPVQPVGIAGCVQLSRARCTSHPLPLLYFQPEVNGALLWGRGTGEGGDTSPQQETAAGGGTQEDGGVAVLSEDAAGPSAAASTASSKQRAPPSVIPNLAAKMEKAGRMPYKLRKQQFQGLLRQPAARFGQLGTANPKGNLMLTAADIAAILLDLFPASMKKPTPDPQLASKLDSAPALEEEEWREN</sequence>